<dbReference type="AlphaFoldDB" id="A0A1Y6EM19"/>
<evidence type="ECO:0000313" key="4">
    <source>
        <dbReference type="EMBL" id="SMQ62010.1"/>
    </source>
</evidence>
<dbReference type="InterPro" id="IPR036680">
    <property type="entry name" value="SPOR-like_sf"/>
</dbReference>
<keyword evidence="2" id="KW-1133">Transmembrane helix</keyword>
<feature type="transmembrane region" description="Helical" evidence="2">
    <location>
        <begin position="37"/>
        <end position="59"/>
    </location>
</feature>
<organism evidence="4 5">
    <name type="scientific">Altererythrobacter xiamenensis</name>
    <dbReference type="NCBI Taxonomy" id="1316679"/>
    <lineage>
        <taxon>Bacteria</taxon>
        <taxon>Pseudomonadati</taxon>
        <taxon>Pseudomonadota</taxon>
        <taxon>Alphaproteobacteria</taxon>
        <taxon>Sphingomonadales</taxon>
        <taxon>Erythrobacteraceae</taxon>
        <taxon>Altererythrobacter</taxon>
    </lineage>
</organism>
<dbReference type="OrthoDB" id="7390714at2"/>
<dbReference type="Proteomes" id="UP000194420">
    <property type="component" value="Unassembled WGS sequence"/>
</dbReference>
<gene>
    <name evidence="4" type="ORF">SAMN06297468_0639</name>
</gene>
<feature type="region of interest" description="Disordered" evidence="1">
    <location>
        <begin position="67"/>
        <end position="151"/>
    </location>
</feature>
<keyword evidence="2" id="KW-0812">Transmembrane</keyword>
<sequence>MAATQDDGELALSEDESLPWLESDEQEEEGGFDTAQIVAFALGLLLITALVVVGGLWWWNNRGSGDAPMADGSTIAAPETPYKTRPDDPGGKEFAGTGDVAPGVGEGKTREGRLKAGEASGSKMTETARPSIATRSTSEGAGESSGDTTNEKITETAGVAVQVGAYSSRADAQTGWATLRGQTDVLNGVGHRIVKGQADIGTVYRLQALAGDLAGARSLCSRLKDDGVACQVKN</sequence>
<evidence type="ECO:0000259" key="3">
    <source>
        <dbReference type="PROSITE" id="PS51724"/>
    </source>
</evidence>
<evidence type="ECO:0000256" key="2">
    <source>
        <dbReference type="SAM" id="Phobius"/>
    </source>
</evidence>
<dbReference type="GO" id="GO:0042834">
    <property type="term" value="F:peptidoglycan binding"/>
    <property type="evidence" value="ECO:0007669"/>
    <property type="project" value="InterPro"/>
</dbReference>
<feature type="compositionally biased region" description="Basic and acidic residues" evidence="1">
    <location>
        <begin position="82"/>
        <end position="91"/>
    </location>
</feature>
<keyword evidence="5" id="KW-1185">Reference proteome</keyword>
<proteinExistence type="predicted"/>
<dbReference type="Pfam" id="PF05036">
    <property type="entry name" value="SPOR"/>
    <property type="match status" value="1"/>
</dbReference>
<reference evidence="5" key="1">
    <citation type="submission" date="2017-04" db="EMBL/GenBank/DDBJ databases">
        <authorList>
            <person name="Varghese N."/>
            <person name="Submissions S."/>
        </authorList>
    </citation>
    <scope>NUCLEOTIDE SEQUENCE [LARGE SCALE GENOMIC DNA]</scope>
</reference>
<evidence type="ECO:0000313" key="5">
    <source>
        <dbReference type="Proteomes" id="UP000194420"/>
    </source>
</evidence>
<dbReference type="EMBL" id="FXWG01000001">
    <property type="protein sequence ID" value="SMQ62010.1"/>
    <property type="molecule type" value="Genomic_DNA"/>
</dbReference>
<dbReference type="InterPro" id="IPR007730">
    <property type="entry name" value="SPOR-like_dom"/>
</dbReference>
<accession>A0A1Y6EM19</accession>
<protein>
    <submittedName>
        <fullName evidence="4">Sporulation related domain-containing protein</fullName>
    </submittedName>
</protein>
<feature type="compositionally biased region" description="Basic and acidic residues" evidence="1">
    <location>
        <begin position="107"/>
        <end position="116"/>
    </location>
</feature>
<dbReference type="RefSeq" id="WP_086436556.1">
    <property type="nucleotide sequence ID" value="NZ_FXWG01000001.1"/>
</dbReference>
<dbReference type="PROSITE" id="PS51724">
    <property type="entry name" value="SPOR"/>
    <property type="match status" value="1"/>
</dbReference>
<keyword evidence="2" id="KW-0472">Membrane</keyword>
<feature type="region of interest" description="Disordered" evidence="1">
    <location>
        <begin position="1"/>
        <end position="29"/>
    </location>
</feature>
<name>A0A1Y6EM19_9SPHN</name>
<dbReference type="Gene3D" id="3.30.70.1070">
    <property type="entry name" value="Sporulation related repeat"/>
    <property type="match status" value="1"/>
</dbReference>
<feature type="domain" description="SPOR" evidence="3">
    <location>
        <begin position="153"/>
        <end position="234"/>
    </location>
</feature>
<evidence type="ECO:0000256" key="1">
    <source>
        <dbReference type="SAM" id="MobiDB-lite"/>
    </source>
</evidence>